<evidence type="ECO:0000256" key="3">
    <source>
        <dbReference type="ARBA" id="ARBA00022486"/>
    </source>
</evidence>
<evidence type="ECO:0000256" key="4">
    <source>
        <dbReference type="ARBA" id="ARBA00023441"/>
    </source>
</evidence>
<organism evidence="5 6">
    <name type="scientific">Cirrhinus mrigala</name>
    <name type="common">Mrigala</name>
    <dbReference type="NCBI Taxonomy" id="683832"/>
    <lineage>
        <taxon>Eukaryota</taxon>
        <taxon>Metazoa</taxon>
        <taxon>Chordata</taxon>
        <taxon>Craniata</taxon>
        <taxon>Vertebrata</taxon>
        <taxon>Euteleostomi</taxon>
        <taxon>Actinopterygii</taxon>
        <taxon>Neopterygii</taxon>
        <taxon>Teleostei</taxon>
        <taxon>Ostariophysi</taxon>
        <taxon>Cypriniformes</taxon>
        <taxon>Cyprinidae</taxon>
        <taxon>Labeoninae</taxon>
        <taxon>Labeonini</taxon>
        <taxon>Cirrhinus</taxon>
    </lineage>
</organism>
<feature type="non-terminal residue" evidence="5">
    <location>
        <position position="64"/>
    </location>
</feature>
<comment type="caution">
    <text evidence="5">The sequence shown here is derived from an EMBL/GenBank/DDBJ whole genome shotgun (WGS) entry which is preliminary data.</text>
</comment>
<dbReference type="Proteomes" id="UP001529510">
    <property type="component" value="Unassembled WGS sequence"/>
</dbReference>
<dbReference type="GO" id="GO:0006953">
    <property type="term" value="P:acute-phase response"/>
    <property type="evidence" value="ECO:0007669"/>
    <property type="project" value="UniProtKB-KW"/>
</dbReference>
<dbReference type="InterPro" id="IPR009079">
    <property type="entry name" value="4_helix_cytokine-like_core"/>
</dbReference>
<name>A0ABD0P1P8_CIRMR</name>
<dbReference type="PANTHER" id="PTHR48494">
    <property type="entry name" value="INTERLEUKIN-6"/>
    <property type="match status" value="1"/>
</dbReference>
<proteinExistence type="inferred from homology"/>
<sequence>MFQERCLTRIYSVLTWYKENWSFIENENLTSSLVNDIKQEIKRLLEAINSQVNTPQRLRRAQSD</sequence>
<keyword evidence="3" id="KW-0011">Acute phase</keyword>
<reference evidence="5 6" key="1">
    <citation type="submission" date="2024-05" db="EMBL/GenBank/DDBJ databases">
        <title>Genome sequencing and assembly of Indian major carp, Cirrhinus mrigala (Hamilton, 1822).</title>
        <authorList>
            <person name="Mohindra V."/>
            <person name="Chowdhury L.M."/>
            <person name="Lal K."/>
            <person name="Jena J.K."/>
        </authorList>
    </citation>
    <scope>NUCLEOTIDE SEQUENCE [LARGE SCALE GENOMIC DNA]</scope>
    <source>
        <strain evidence="5">CM1030</strain>
        <tissue evidence="5">Blood</tissue>
    </source>
</reference>
<gene>
    <name evidence="5" type="ORF">M9458_038995</name>
</gene>
<evidence type="ECO:0000256" key="2">
    <source>
        <dbReference type="ARBA" id="ARBA00019464"/>
    </source>
</evidence>
<accession>A0ABD0P1P8</accession>
<comment type="similarity">
    <text evidence="1">Belongs to the IL-6 superfamily.</text>
</comment>
<protein>
    <recommendedName>
        <fullName evidence="2">Interleukin-6</fullName>
    </recommendedName>
</protein>
<evidence type="ECO:0000313" key="5">
    <source>
        <dbReference type="EMBL" id="KAL0167151.1"/>
    </source>
</evidence>
<dbReference type="EMBL" id="JAMKFB020000019">
    <property type="protein sequence ID" value="KAL0167151.1"/>
    <property type="molecule type" value="Genomic_DNA"/>
</dbReference>
<evidence type="ECO:0000256" key="1">
    <source>
        <dbReference type="ARBA" id="ARBA00007432"/>
    </source>
</evidence>
<evidence type="ECO:0000313" key="6">
    <source>
        <dbReference type="Proteomes" id="UP001529510"/>
    </source>
</evidence>
<keyword evidence="6" id="KW-1185">Reference proteome</keyword>
<comment type="function">
    <text evidence="4">Cytokine with a wide variety of biological functions in immunity, tissue regeneration, and metabolism. Binds to IL6R, then the complex associates to the signaling subunit IL6ST/gp130 to trigger the intracellular IL6-signaling pathway. The interaction with the membrane-bound IL6R and IL6ST stimulates 'classic signaling', whereas the binding of IL6 and soluble IL6R to IL6ST stimulates 'trans-signaling'. Alternatively, 'cluster signaling' occurs when membrane-bound IL6:IL6R complexes on transmitter cells activate IL6ST receptors on neighboring receiver cells.</text>
</comment>
<dbReference type="PANTHER" id="PTHR48494:SF1">
    <property type="entry name" value="INTERLEUKIN-6"/>
    <property type="match status" value="1"/>
</dbReference>
<dbReference type="AlphaFoldDB" id="A0ABD0P1P8"/>
<dbReference type="Gene3D" id="1.20.1250.10">
    <property type="match status" value="1"/>
</dbReference>
<dbReference type="InterPro" id="IPR003574">
    <property type="entry name" value="IL-6-like"/>
</dbReference>